<proteinExistence type="predicted"/>
<evidence type="ECO:0000256" key="1">
    <source>
        <dbReference type="SAM" id="SignalP"/>
    </source>
</evidence>
<evidence type="ECO:0008006" key="4">
    <source>
        <dbReference type="Google" id="ProtNLM"/>
    </source>
</evidence>
<evidence type="ECO:0000313" key="2">
    <source>
        <dbReference type="EMBL" id="SDO07832.1"/>
    </source>
</evidence>
<feature type="signal peptide" evidence="1">
    <location>
        <begin position="1"/>
        <end position="21"/>
    </location>
</feature>
<accession>A0A1H0GM39</accession>
<keyword evidence="3" id="KW-1185">Reference proteome</keyword>
<dbReference type="EMBL" id="FNID01000052">
    <property type="protein sequence ID" value="SDO07832.1"/>
    <property type="molecule type" value="Genomic_DNA"/>
</dbReference>
<dbReference type="AlphaFoldDB" id="A0A1H0GM39"/>
<dbReference type="RefSeq" id="WP_092643449.1">
    <property type="nucleotide sequence ID" value="NZ_FNID01000052.1"/>
</dbReference>
<protein>
    <recommendedName>
        <fullName evidence="4">Lipoprotein</fullName>
    </recommendedName>
</protein>
<dbReference type="Proteomes" id="UP000199182">
    <property type="component" value="Unassembled WGS sequence"/>
</dbReference>
<gene>
    <name evidence="2" type="ORF">SAMN05192585_15210</name>
</gene>
<reference evidence="2 3" key="1">
    <citation type="submission" date="2016-10" db="EMBL/GenBank/DDBJ databases">
        <authorList>
            <person name="de Groot N.N."/>
        </authorList>
    </citation>
    <scope>NUCLEOTIDE SEQUENCE [LARGE SCALE GENOMIC DNA]</scope>
    <source>
        <strain evidence="2 3">CGMCC 1.5012</strain>
    </source>
</reference>
<evidence type="ECO:0000313" key="3">
    <source>
        <dbReference type="Proteomes" id="UP000199182"/>
    </source>
</evidence>
<keyword evidence="1" id="KW-0732">Signal</keyword>
<feature type="chain" id="PRO_5039319157" description="Lipoprotein" evidence="1">
    <location>
        <begin position="22"/>
        <end position="394"/>
    </location>
</feature>
<dbReference type="PROSITE" id="PS51257">
    <property type="entry name" value="PROKAR_LIPOPROTEIN"/>
    <property type="match status" value="1"/>
</dbReference>
<organism evidence="2 3">
    <name type="scientific">Acetanaerobacterium elongatum</name>
    <dbReference type="NCBI Taxonomy" id="258515"/>
    <lineage>
        <taxon>Bacteria</taxon>
        <taxon>Bacillati</taxon>
        <taxon>Bacillota</taxon>
        <taxon>Clostridia</taxon>
        <taxon>Eubacteriales</taxon>
        <taxon>Oscillospiraceae</taxon>
        <taxon>Acetanaerobacterium</taxon>
    </lineage>
</organism>
<name>A0A1H0GM39_9FIRM</name>
<sequence length="394" mass="43874">MKKRRLVYCAVMILLSIILYACSPTNPVSNICSSSDATPPISSVVQAESSSSVSEEVAKPPISSEVQAESSSSLSEEVVKAAKTLEVAAGFDTTVTKLDDSGFPPDYQESGYDLFITTKNVNGVWKYADLYGNVLPYDQIMRAYQFDRLGSQVTDSVLYVQKDGEWSAIELKDRILVSFRPKKDAPASFVSDFDVIVYKGKTLYVKYYGQPTTLPLELFFPAFNRQEFKLYANSKYIGSYQGNLTGGEFEDEILFDFKQGGSPKGCEGTAVLGSIEPIAMETAKPDAKVIPKEYKDKLTPELPMHAIKLKDTEVTLFDFFYTKESKSIYHVFAVSTPQVPYKEVYVVKYAINHLEVEPIADYLFAGKNRNGEYLVLCRTIGKGGDNINVFQFKG</sequence>